<proteinExistence type="predicted"/>
<accession>A0ABM1VVE4</accession>
<dbReference type="Pfam" id="PF00041">
    <property type="entry name" value="fn3"/>
    <property type="match status" value="1"/>
</dbReference>
<dbReference type="SMART" id="SM00060">
    <property type="entry name" value="FN3"/>
    <property type="match status" value="4"/>
</dbReference>
<dbReference type="InterPro" id="IPR050713">
    <property type="entry name" value="RTP_Phos/Ushers"/>
</dbReference>
<name>A0ABM1VVE4_APLCA</name>
<dbReference type="Proteomes" id="UP000694888">
    <property type="component" value="Unplaced"/>
</dbReference>
<dbReference type="CDD" id="cd00063">
    <property type="entry name" value="FN3"/>
    <property type="match status" value="1"/>
</dbReference>
<dbReference type="SUPFAM" id="SSF49265">
    <property type="entry name" value="Fibronectin type III"/>
    <property type="match status" value="2"/>
</dbReference>
<dbReference type="GeneID" id="101851049"/>
<dbReference type="InterPro" id="IPR003961">
    <property type="entry name" value="FN3_dom"/>
</dbReference>
<evidence type="ECO:0000313" key="2">
    <source>
        <dbReference type="Proteomes" id="UP000694888"/>
    </source>
</evidence>
<dbReference type="RefSeq" id="XP_035826386.1">
    <property type="nucleotide sequence ID" value="XM_035970493.1"/>
</dbReference>
<feature type="domain" description="Fibronectin type-III" evidence="1">
    <location>
        <begin position="270"/>
        <end position="390"/>
    </location>
</feature>
<evidence type="ECO:0000313" key="3">
    <source>
        <dbReference type="RefSeq" id="XP_035826386.1"/>
    </source>
</evidence>
<keyword evidence="2" id="KW-1185">Reference proteome</keyword>
<reference evidence="3" key="1">
    <citation type="submission" date="2025-08" db="UniProtKB">
        <authorList>
            <consortium name="RefSeq"/>
        </authorList>
    </citation>
    <scope>IDENTIFICATION</scope>
</reference>
<sequence length="682" mass="73150">MSGGGNLCLCPSGQFHFGSNQCMDRLAHGAGCTGLTDPCQYGLSCVPNKNFAPKCLCDPISSSYWVVNSCRSVGDITVLTRIVSRSTSRIDFSWTVTPQGFVNNYQVVTHSDPQTCSQGQGQYNKDDVPGTALRVSSTGLSPGVKYLSTLTLVLSETTDYPQRSKVFNYTEAWTKPAQPGAVIPGSSTLSVPRTALKFGPSDGCVASYFVVVTRQGSIVESKSVTSETAVFDKLVASTFYGYTIKAYNGINEFSVPRTGNFRTTAAEPGPVSALSSSSVTATGVVVSWRRPSEPNGNLKGYKVWVTTGGQCVKQFHVQCLDCDVSVCKSPLPSSPVSQYDRTDLGDSHVVFEVTVTDLLPYTDYIVHVLAFSREVGGGADSEVTFKTSEAAASPVTNVGLESLPLTPQGRLDLNVSWVPGYRNGETTFTVVIKEKESLTSGNFIVKETRMFRDTSGVTSDILENVLGHWVYEVTVEAKTNVGIAVVSSPQTITTFYKHPGPVTALTLTKSTQVASDVSLSFGCPEERERNGVITGFYISNSDGARDPVVEFAPATYCDSVFRPSVKVVVGESPTNYTLKVMASNGQYNSSYVTSEIVISPLLPEVSEYTATDFTTESSASKNTLTSFPVTVCLSCLKDLNNRQGSLTEVVLAVCKNKCGGSGAGRRKRAVDVDRLKTWAGAK</sequence>
<organism evidence="2 3">
    <name type="scientific">Aplysia californica</name>
    <name type="common">California sea hare</name>
    <dbReference type="NCBI Taxonomy" id="6500"/>
    <lineage>
        <taxon>Eukaryota</taxon>
        <taxon>Metazoa</taxon>
        <taxon>Spiralia</taxon>
        <taxon>Lophotrochozoa</taxon>
        <taxon>Mollusca</taxon>
        <taxon>Gastropoda</taxon>
        <taxon>Heterobranchia</taxon>
        <taxon>Euthyneura</taxon>
        <taxon>Tectipleura</taxon>
        <taxon>Aplysiida</taxon>
        <taxon>Aplysioidea</taxon>
        <taxon>Aplysiidae</taxon>
        <taxon>Aplysia</taxon>
    </lineage>
</organism>
<protein>
    <submittedName>
        <fullName evidence="3">Uncharacterized protein LOC101851049</fullName>
    </submittedName>
</protein>
<dbReference type="PANTHER" id="PTHR46957">
    <property type="entry name" value="CYTOKINE RECEPTOR"/>
    <property type="match status" value="1"/>
</dbReference>
<evidence type="ECO:0000259" key="1">
    <source>
        <dbReference type="PROSITE" id="PS50853"/>
    </source>
</evidence>
<dbReference type="PANTHER" id="PTHR46957:SF3">
    <property type="entry name" value="CYTOKINE RECEPTOR"/>
    <property type="match status" value="1"/>
</dbReference>
<dbReference type="PROSITE" id="PS50853">
    <property type="entry name" value="FN3"/>
    <property type="match status" value="1"/>
</dbReference>
<gene>
    <name evidence="3" type="primary">LOC101851049</name>
</gene>
<dbReference type="InterPro" id="IPR013783">
    <property type="entry name" value="Ig-like_fold"/>
</dbReference>
<dbReference type="InterPro" id="IPR036116">
    <property type="entry name" value="FN3_sf"/>
</dbReference>
<dbReference type="Gene3D" id="2.60.40.10">
    <property type="entry name" value="Immunoglobulins"/>
    <property type="match status" value="1"/>
</dbReference>